<dbReference type="EMBL" id="CAJOBB010030472">
    <property type="protein sequence ID" value="CAF4443903.1"/>
    <property type="molecule type" value="Genomic_DNA"/>
</dbReference>
<evidence type="ECO:0000313" key="2">
    <source>
        <dbReference type="Proteomes" id="UP000663868"/>
    </source>
</evidence>
<name>A0A820RVQ5_9BILA</name>
<sequence>RTPLREQMIKQSFTKLLCLIRPNNPEWLFALRELIEYIILNGNELVTTRIDVLTTVFDKYLWFKMTDQVTKMGQIILEALKNLIHIDLNS</sequence>
<organism evidence="1 2">
    <name type="scientific">Adineta steineri</name>
    <dbReference type="NCBI Taxonomy" id="433720"/>
    <lineage>
        <taxon>Eukaryota</taxon>
        <taxon>Metazoa</taxon>
        <taxon>Spiralia</taxon>
        <taxon>Gnathifera</taxon>
        <taxon>Rotifera</taxon>
        <taxon>Eurotatoria</taxon>
        <taxon>Bdelloidea</taxon>
        <taxon>Adinetida</taxon>
        <taxon>Adinetidae</taxon>
        <taxon>Adineta</taxon>
    </lineage>
</organism>
<protein>
    <submittedName>
        <fullName evidence="1">Uncharacterized protein</fullName>
    </submittedName>
</protein>
<accession>A0A820RVQ5</accession>
<feature type="non-terminal residue" evidence="1">
    <location>
        <position position="1"/>
    </location>
</feature>
<dbReference type="Proteomes" id="UP000663868">
    <property type="component" value="Unassembled WGS sequence"/>
</dbReference>
<evidence type="ECO:0000313" key="1">
    <source>
        <dbReference type="EMBL" id="CAF4443903.1"/>
    </source>
</evidence>
<reference evidence="1" key="1">
    <citation type="submission" date="2021-02" db="EMBL/GenBank/DDBJ databases">
        <authorList>
            <person name="Nowell W R."/>
        </authorList>
    </citation>
    <scope>NUCLEOTIDE SEQUENCE</scope>
</reference>
<proteinExistence type="predicted"/>
<feature type="non-terminal residue" evidence="1">
    <location>
        <position position="90"/>
    </location>
</feature>
<dbReference type="AlphaFoldDB" id="A0A820RVQ5"/>
<comment type="caution">
    <text evidence="1">The sequence shown here is derived from an EMBL/GenBank/DDBJ whole genome shotgun (WGS) entry which is preliminary data.</text>
</comment>
<gene>
    <name evidence="1" type="ORF">KXQ929_LOCUS53555</name>
</gene>